<name>A0A9X1PB91_9BACT</name>
<accession>A0A9X1PB91</accession>
<proteinExistence type="predicted"/>
<sequence>MKISAKTLVYNFLLAAKGCKTDEEPKKIECGCDSDAEAIITNISGRIEYDTSEQPAFR</sequence>
<dbReference type="EMBL" id="JAJTTA010000002">
    <property type="protein sequence ID" value="MCF0040092.1"/>
    <property type="molecule type" value="Genomic_DNA"/>
</dbReference>
<evidence type="ECO:0000313" key="1">
    <source>
        <dbReference type="EMBL" id="MCF0040092.1"/>
    </source>
</evidence>
<dbReference type="AlphaFoldDB" id="A0A9X1PB91"/>
<comment type="caution">
    <text evidence="1">The sequence shown here is derived from an EMBL/GenBank/DDBJ whole genome shotgun (WGS) entry which is preliminary data.</text>
</comment>
<keyword evidence="2" id="KW-1185">Reference proteome</keyword>
<protein>
    <submittedName>
        <fullName evidence="1">Uncharacterized protein</fullName>
    </submittedName>
</protein>
<organism evidence="1 2">
    <name type="scientific">Dyadobacter fanqingshengii</name>
    <dbReference type="NCBI Taxonomy" id="2906443"/>
    <lineage>
        <taxon>Bacteria</taxon>
        <taxon>Pseudomonadati</taxon>
        <taxon>Bacteroidota</taxon>
        <taxon>Cytophagia</taxon>
        <taxon>Cytophagales</taxon>
        <taxon>Spirosomataceae</taxon>
        <taxon>Dyadobacter</taxon>
    </lineage>
</organism>
<dbReference type="RefSeq" id="WP_234612530.1">
    <property type="nucleotide sequence ID" value="NZ_CP098806.1"/>
</dbReference>
<gene>
    <name evidence="1" type="ORF">LXM24_08345</name>
</gene>
<evidence type="ECO:0000313" key="2">
    <source>
        <dbReference type="Proteomes" id="UP001139700"/>
    </source>
</evidence>
<reference evidence="1" key="1">
    <citation type="submission" date="2021-12" db="EMBL/GenBank/DDBJ databases">
        <title>Novel species in genus Dyadobacter.</title>
        <authorList>
            <person name="Ma C."/>
        </authorList>
    </citation>
    <scope>NUCLEOTIDE SEQUENCE</scope>
    <source>
        <strain evidence="1">CY399</strain>
    </source>
</reference>
<dbReference type="Proteomes" id="UP001139700">
    <property type="component" value="Unassembled WGS sequence"/>
</dbReference>